<dbReference type="Proteomes" id="UP000242875">
    <property type="component" value="Unassembled WGS sequence"/>
</dbReference>
<organism evidence="3 4">
    <name type="scientific">Bifiguratus adelaidae</name>
    <dbReference type="NCBI Taxonomy" id="1938954"/>
    <lineage>
        <taxon>Eukaryota</taxon>
        <taxon>Fungi</taxon>
        <taxon>Fungi incertae sedis</taxon>
        <taxon>Mucoromycota</taxon>
        <taxon>Mucoromycotina</taxon>
        <taxon>Endogonomycetes</taxon>
        <taxon>Endogonales</taxon>
        <taxon>Endogonales incertae sedis</taxon>
        <taxon>Bifiguratus</taxon>
    </lineage>
</organism>
<keyword evidence="4" id="KW-1185">Reference proteome</keyword>
<feature type="region of interest" description="Disordered" evidence="1">
    <location>
        <begin position="101"/>
        <end position="120"/>
    </location>
</feature>
<protein>
    <submittedName>
        <fullName evidence="3">Uncharacterized protein</fullName>
    </submittedName>
</protein>
<evidence type="ECO:0000256" key="1">
    <source>
        <dbReference type="SAM" id="MobiDB-lite"/>
    </source>
</evidence>
<comment type="caution">
    <text evidence="3">The sequence shown here is derived from an EMBL/GenBank/DDBJ whole genome shotgun (WGS) entry which is preliminary data.</text>
</comment>
<evidence type="ECO:0000313" key="4">
    <source>
        <dbReference type="Proteomes" id="UP000242875"/>
    </source>
</evidence>
<name>A0A261Y798_9FUNG</name>
<gene>
    <name evidence="3" type="ORF">BZG36_00556</name>
</gene>
<evidence type="ECO:0000256" key="2">
    <source>
        <dbReference type="SAM" id="Phobius"/>
    </source>
</evidence>
<accession>A0A261Y798</accession>
<keyword evidence="2" id="KW-0812">Transmembrane</keyword>
<dbReference type="EMBL" id="MVBO01000003">
    <property type="protein sequence ID" value="OZJ06496.1"/>
    <property type="molecule type" value="Genomic_DNA"/>
</dbReference>
<evidence type="ECO:0000313" key="3">
    <source>
        <dbReference type="EMBL" id="OZJ06496.1"/>
    </source>
</evidence>
<keyword evidence="2" id="KW-0472">Membrane</keyword>
<dbReference type="AlphaFoldDB" id="A0A261Y798"/>
<reference evidence="3 4" key="1">
    <citation type="journal article" date="2017" name="Mycologia">
        <title>Bifiguratus adelaidae, gen. et sp. nov., a new member of Mucoromycotina in endophytic and soil-dwelling habitats.</title>
        <authorList>
            <person name="Torres-Cruz T.J."/>
            <person name="Billingsley Tobias T.L."/>
            <person name="Almatruk M."/>
            <person name="Hesse C."/>
            <person name="Kuske C.R."/>
            <person name="Desiro A."/>
            <person name="Benucci G.M."/>
            <person name="Bonito G."/>
            <person name="Stajich J.E."/>
            <person name="Dunlap C."/>
            <person name="Arnold A.E."/>
            <person name="Porras-Alfaro A."/>
        </authorList>
    </citation>
    <scope>NUCLEOTIDE SEQUENCE [LARGE SCALE GENOMIC DNA]</scope>
    <source>
        <strain evidence="3 4">AZ0501</strain>
    </source>
</reference>
<sequence>MDPPKYTPSTTYPLEKYPIEKDPKLARVLDPLPSAPVYVKDTEAQVAPKTKRRCCGTRRAKLLWCCLGLLCLVALVGGLAGGITAHNRQMADVQAQAGDVSFSSAPPSRTTAPTATASSALPPTATGLSFCQTACQQEYVDCLSYCDQHEVLGIDIFNCKANCDLNWCLYQCTVAANQDCN</sequence>
<keyword evidence="2" id="KW-1133">Transmembrane helix</keyword>
<proteinExistence type="predicted"/>
<feature type="transmembrane region" description="Helical" evidence="2">
    <location>
        <begin position="62"/>
        <end position="83"/>
    </location>
</feature>